<evidence type="ECO:0000313" key="2">
    <source>
        <dbReference type="Proteomes" id="UP000297245"/>
    </source>
</evidence>
<evidence type="ECO:0000313" key="1">
    <source>
        <dbReference type="EMBL" id="THU93454.1"/>
    </source>
</evidence>
<keyword evidence="2" id="KW-1185">Reference proteome</keyword>
<proteinExistence type="predicted"/>
<protein>
    <submittedName>
        <fullName evidence="1">Uncharacterized protein</fullName>
    </submittedName>
</protein>
<dbReference type="AlphaFoldDB" id="A0A4S8LV49"/>
<name>A0A4S8LV49_DENBC</name>
<accession>A0A4S8LV49</accession>
<reference evidence="1 2" key="1">
    <citation type="journal article" date="2019" name="Nat. Ecol. Evol.">
        <title>Megaphylogeny resolves global patterns of mushroom evolution.</title>
        <authorList>
            <person name="Varga T."/>
            <person name="Krizsan K."/>
            <person name="Foldi C."/>
            <person name="Dima B."/>
            <person name="Sanchez-Garcia M."/>
            <person name="Sanchez-Ramirez S."/>
            <person name="Szollosi G.J."/>
            <person name="Szarkandi J.G."/>
            <person name="Papp V."/>
            <person name="Albert L."/>
            <person name="Andreopoulos W."/>
            <person name="Angelini C."/>
            <person name="Antonin V."/>
            <person name="Barry K.W."/>
            <person name="Bougher N.L."/>
            <person name="Buchanan P."/>
            <person name="Buyck B."/>
            <person name="Bense V."/>
            <person name="Catcheside P."/>
            <person name="Chovatia M."/>
            <person name="Cooper J."/>
            <person name="Damon W."/>
            <person name="Desjardin D."/>
            <person name="Finy P."/>
            <person name="Geml J."/>
            <person name="Haridas S."/>
            <person name="Hughes K."/>
            <person name="Justo A."/>
            <person name="Karasinski D."/>
            <person name="Kautmanova I."/>
            <person name="Kiss B."/>
            <person name="Kocsube S."/>
            <person name="Kotiranta H."/>
            <person name="LaButti K.M."/>
            <person name="Lechner B.E."/>
            <person name="Liimatainen K."/>
            <person name="Lipzen A."/>
            <person name="Lukacs Z."/>
            <person name="Mihaltcheva S."/>
            <person name="Morgado L.N."/>
            <person name="Niskanen T."/>
            <person name="Noordeloos M.E."/>
            <person name="Ohm R.A."/>
            <person name="Ortiz-Santana B."/>
            <person name="Ovrebo C."/>
            <person name="Racz N."/>
            <person name="Riley R."/>
            <person name="Savchenko A."/>
            <person name="Shiryaev A."/>
            <person name="Soop K."/>
            <person name="Spirin V."/>
            <person name="Szebenyi C."/>
            <person name="Tomsovsky M."/>
            <person name="Tulloss R.E."/>
            <person name="Uehling J."/>
            <person name="Grigoriev I.V."/>
            <person name="Vagvolgyi C."/>
            <person name="Papp T."/>
            <person name="Martin F.M."/>
            <person name="Miettinen O."/>
            <person name="Hibbett D.S."/>
            <person name="Nagy L.G."/>
        </authorList>
    </citation>
    <scope>NUCLEOTIDE SEQUENCE [LARGE SCALE GENOMIC DNA]</scope>
    <source>
        <strain evidence="1 2">CBS 962.96</strain>
    </source>
</reference>
<dbReference type="EMBL" id="ML179249">
    <property type="protein sequence ID" value="THU93454.1"/>
    <property type="molecule type" value="Genomic_DNA"/>
</dbReference>
<gene>
    <name evidence="1" type="ORF">K435DRAFT_192110</name>
</gene>
<sequence>MRPRTTSALSNVSMSPPREIVGVSTSRLSSVVSLRSALPALLSTAASSSSSSASGLQGLPRLLSSLARATIMLPSQQQRDWALSMRVTRASSTGGGVSGGTGGAGALGLSGAFASQTSELHLVFLQKAKRNEINPSKPLFEP</sequence>
<dbReference type="Proteomes" id="UP000297245">
    <property type="component" value="Unassembled WGS sequence"/>
</dbReference>
<organism evidence="1 2">
    <name type="scientific">Dendrothele bispora (strain CBS 962.96)</name>
    <dbReference type="NCBI Taxonomy" id="1314807"/>
    <lineage>
        <taxon>Eukaryota</taxon>
        <taxon>Fungi</taxon>
        <taxon>Dikarya</taxon>
        <taxon>Basidiomycota</taxon>
        <taxon>Agaricomycotina</taxon>
        <taxon>Agaricomycetes</taxon>
        <taxon>Agaricomycetidae</taxon>
        <taxon>Agaricales</taxon>
        <taxon>Agaricales incertae sedis</taxon>
        <taxon>Dendrothele</taxon>
    </lineage>
</organism>